<feature type="compositionally biased region" description="Pro residues" evidence="1">
    <location>
        <begin position="342"/>
        <end position="352"/>
    </location>
</feature>
<keyword evidence="2" id="KW-0472">Membrane</keyword>
<comment type="caution">
    <text evidence="3">The sequence shown here is derived from an EMBL/GenBank/DDBJ whole genome shotgun (WGS) entry which is preliminary data.</text>
</comment>
<name>A0ABV1JU17_9PSEU</name>
<reference evidence="3 4" key="1">
    <citation type="submission" date="2024-03" db="EMBL/GenBank/DDBJ databases">
        <title>Draft genome sequence of Pseudonocardia tropica JCM 19149.</title>
        <authorList>
            <person name="Butdee W."/>
            <person name="Duangmal K."/>
        </authorList>
    </citation>
    <scope>NUCLEOTIDE SEQUENCE [LARGE SCALE GENOMIC DNA]</scope>
    <source>
        <strain evidence="3 4">JCM 19149</strain>
    </source>
</reference>
<feature type="region of interest" description="Disordered" evidence="1">
    <location>
        <begin position="891"/>
        <end position="972"/>
    </location>
</feature>
<dbReference type="Proteomes" id="UP001464923">
    <property type="component" value="Unassembled WGS sequence"/>
</dbReference>
<sequence length="972" mass="99168">MTAPAPVRVWFGDRTRGYVPDLERTGDVPRAFLDAASRLGMQPPEGLAARATGPLFTLRRVEVGGHGSHLCLTEQLVGKDVGRAGGCVFTFAAADLADAADLWPRTPPGVADTAATARVTDVLRTLHQRPDAPVLRIPGTPAEASAAIGTLLAALPSPLVDGRVWASCLTSVPGPADRSSFVTGGWSDGMRRDLPDAAASVDRWLDGAATPSPAPDELDGRTERALSWLARRAGQGDAHTVVAGSASLAEVVRHVVRHHLPVDRADVPALVADGQQWERLADSAVTVREFAGLDPERAMELVGPVTAAPAGRPDRAAEVLSALLTGIADGPGPDRTDTGPGLSPPPLDPAHPPGWGRTLADALIRVEPDEHQRARRVRYWLLGPGRPLEPGDLRDEAHDWLRTVLPDPAAHPEVFELRPAEIARRLLDRGGVEPWIVTRLENDPDRTALVHGALHRLPDAPPPVAGALVRLGRDCGMRPSEIADAVRALLDLDTPRDGGTGWVSAAVEAVEAVGPGARTLRAVIGLLLGRLDEWGEAADAGTLRAWARTVLDDPSAAGVQRTVARSVLADPVPGPPGDAVAQAGAVVPARARGGEPVRRRFRPGGRTAADPLRDDPAGDGRGTGARTGGTGTPGDPADRDRTVGGRAHRSHPGAARGGAPDAEPWNTGAHAGPGRPGGSARASRPRGATAGATPGAAAAGAAVATGWSLLGRLRGWWRRDPAADAADRAPADPDAGSGPDLGATTRLPVFRGDGTAPGLARDARTDRPGAADLSGPADGLGPTDRLGPVDHAEPPGAAAGPDRAVHPDRSDRRDLPDRVDPDSWSRRPDPGARTGAVPAAGPELEVGRPRRIPGAPAAGGRTTARVVAVVAVLLGLGVIVAGLYWWPGADGPSPSSPPASTAPGVPAPAPSGTAPQGGAPSSAGTAPDTAATPGGTVAPDGTRPAGGAAGTGADTPGGAADPASGRGTEVDR</sequence>
<feature type="transmembrane region" description="Helical" evidence="2">
    <location>
        <begin position="691"/>
        <end position="710"/>
    </location>
</feature>
<keyword evidence="4" id="KW-1185">Reference proteome</keyword>
<evidence type="ECO:0000313" key="3">
    <source>
        <dbReference type="EMBL" id="MEQ3539445.1"/>
    </source>
</evidence>
<evidence type="ECO:0000256" key="1">
    <source>
        <dbReference type="SAM" id="MobiDB-lite"/>
    </source>
</evidence>
<feature type="compositionally biased region" description="Low complexity" evidence="1">
    <location>
        <begin position="852"/>
        <end position="862"/>
    </location>
</feature>
<feature type="compositionally biased region" description="Low complexity" evidence="1">
    <location>
        <begin position="569"/>
        <end position="591"/>
    </location>
</feature>
<gene>
    <name evidence="3" type="ORF">WHI96_11475</name>
</gene>
<evidence type="ECO:0000256" key="2">
    <source>
        <dbReference type="SAM" id="Phobius"/>
    </source>
</evidence>
<organism evidence="3 4">
    <name type="scientific">Pseudonocardia tropica</name>
    <dbReference type="NCBI Taxonomy" id="681289"/>
    <lineage>
        <taxon>Bacteria</taxon>
        <taxon>Bacillati</taxon>
        <taxon>Actinomycetota</taxon>
        <taxon>Actinomycetes</taxon>
        <taxon>Pseudonocardiales</taxon>
        <taxon>Pseudonocardiaceae</taxon>
        <taxon>Pseudonocardia</taxon>
    </lineage>
</organism>
<feature type="compositionally biased region" description="Basic and acidic residues" evidence="1">
    <location>
        <begin position="721"/>
        <end position="731"/>
    </location>
</feature>
<feature type="transmembrane region" description="Helical" evidence="2">
    <location>
        <begin position="866"/>
        <end position="886"/>
    </location>
</feature>
<feature type="compositionally biased region" description="Basic and acidic residues" evidence="1">
    <location>
        <begin position="803"/>
        <end position="830"/>
    </location>
</feature>
<evidence type="ECO:0000313" key="4">
    <source>
        <dbReference type="Proteomes" id="UP001464923"/>
    </source>
</evidence>
<feature type="region of interest" description="Disordered" evidence="1">
    <location>
        <begin position="721"/>
        <end position="862"/>
    </location>
</feature>
<keyword evidence="2" id="KW-1133">Transmembrane helix</keyword>
<feature type="region of interest" description="Disordered" evidence="1">
    <location>
        <begin position="569"/>
        <end position="697"/>
    </location>
</feature>
<proteinExistence type="predicted"/>
<keyword evidence="2" id="KW-0812">Transmembrane</keyword>
<feature type="compositionally biased region" description="Gly residues" evidence="1">
    <location>
        <begin position="619"/>
        <end position="632"/>
    </location>
</feature>
<feature type="compositionally biased region" description="Low complexity" evidence="1">
    <location>
        <begin position="891"/>
        <end position="965"/>
    </location>
</feature>
<dbReference type="RefSeq" id="WP_345647551.1">
    <property type="nucleotide sequence ID" value="NZ_BAABLY010000052.1"/>
</dbReference>
<dbReference type="EMBL" id="JBEDNP010000005">
    <property type="protein sequence ID" value="MEQ3539445.1"/>
    <property type="molecule type" value="Genomic_DNA"/>
</dbReference>
<feature type="region of interest" description="Disordered" evidence="1">
    <location>
        <begin position="326"/>
        <end position="356"/>
    </location>
</feature>
<protein>
    <submittedName>
        <fullName evidence="3">Uncharacterized protein</fullName>
    </submittedName>
</protein>
<accession>A0ABV1JU17</accession>
<feature type="compositionally biased region" description="Low complexity" evidence="1">
    <location>
        <begin position="667"/>
        <end position="697"/>
    </location>
</feature>